<dbReference type="GO" id="GO:0005576">
    <property type="term" value="C:extracellular region"/>
    <property type="evidence" value="ECO:0007669"/>
    <property type="project" value="UniProtKB-SubCell"/>
</dbReference>
<organism evidence="7 8">
    <name type="scientific">Rubus argutus</name>
    <name type="common">Southern blackberry</name>
    <dbReference type="NCBI Taxonomy" id="59490"/>
    <lineage>
        <taxon>Eukaryota</taxon>
        <taxon>Viridiplantae</taxon>
        <taxon>Streptophyta</taxon>
        <taxon>Embryophyta</taxon>
        <taxon>Tracheophyta</taxon>
        <taxon>Spermatophyta</taxon>
        <taxon>Magnoliopsida</taxon>
        <taxon>eudicotyledons</taxon>
        <taxon>Gunneridae</taxon>
        <taxon>Pentapetalae</taxon>
        <taxon>rosids</taxon>
        <taxon>fabids</taxon>
        <taxon>Rosales</taxon>
        <taxon>Rosaceae</taxon>
        <taxon>Rosoideae</taxon>
        <taxon>Rosoideae incertae sedis</taxon>
        <taxon>Rubus</taxon>
    </lineage>
</organism>
<sequence>MASFIGRTMMLMLLILFLTITCEARTYVRIINDLGGGLNLTVHCKSADDDIGVKVLRSKEWFEFSFKPAVIIRTDFYCSFQWPGSFKWFDVYYEARDLNDCSECWWSIKSTGLGPCRLNWETNEYDHCLPWNKD</sequence>
<evidence type="ECO:0000256" key="3">
    <source>
        <dbReference type="ARBA" id="ARBA00022471"/>
    </source>
</evidence>
<keyword evidence="4 6" id="KW-0964">Secreted</keyword>
<dbReference type="GO" id="GO:0060320">
    <property type="term" value="P:rejection of self pollen"/>
    <property type="evidence" value="ECO:0007669"/>
    <property type="project" value="UniProtKB-KW"/>
</dbReference>
<keyword evidence="5 6" id="KW-0732">Signal</keyword>
<feature type="signal peptide" evidence="6">
    <location>
        <begin position="1"/>
        <end position="24"/>
    </location>
</feature>
<feature type="chain" id="PRO_5043105766" description="S-protein homolog" evidence="6">
    <location>
        <begin position="25"/>
        <end position="134"/>
    </location>
</feature>
<dbReference type="PANTHER" id="PTHR31232:SF43">
    <property type="entry name" value="S-PROTEIN HOMOLOG 29-RELATED"/>
    <property type="match status" value="1"/>
</dbReference>
<proteinExistence type="inferred from homology"/>
<dbReference type="EMBL" id="JBEDUW010000004">
    <property type="protein sequence ID" value="KAK9930965.1"/>
    <property type="molecule type" value="Genomic_DNA"/>
</dbReference>
<comment type="subcellular location">
    <subcellularLocation>
        <location evidence="1 6">Secreted</location>
    </subcellularLocation>
</comment>
<reference evidence="7 8" key="1">
    <citation type="journal article" date="2023" name="G3 (Bethesda)">
        <title>A chromosome-length genome assembly and annotation of blackberry (Rubus argutus, cv. 'Hillquist').</title>
        <authorList>
            <person name="Bruna T."/>
            <person name="Aryal R."/>
            <person name="Dudchenko O."/>
            <person name="Sargent D.J."/>
            <person name="Mead D."/>
            <person name="Buti M."/>
            <person name="Cavallini A."/>
            <person name="Hytonen T."/>
            <person name="Andres J."/>
            <person name="Pham M."/>
            <person name="Weisz D."/>
            <person name="Mascagni F."/>
            <person name="Usai G."/>
            <person name="Natali L."/>
            <person name="Bassil N."/>
            <person name="Fernandez G.E."/>
            <person name="Lomsadze A."/>
            <person name="Armour M."/>
            <person name="Olukolu B."/>
            <person name="Poorten T."/>
            <person name="Britton C."/>
            <person name="Davik J."/>
            <person name="Ashrafi H."/>
            <person name="Aiden E.L."/>
            <person name="Borodovsky M."/>
            <person name="Worthington M."/>
        </authorList>
    </citation>
    <scope>NUCLEOTIDE SEQUENCE [LARGE SCALE GENOMIC DNA]</scope>
    <source>
        <strain evidence="7">PI 553951</strain>
    </source>
</reference>
<comment type="caution">
    <text evidence="7">The sequence shown here is derived from an EMBL/GenBank/DDBJ whole genome shotgun (WGS) entry which is preliminary data.</text>
</comment>
<dbReference type="Proteomes" id="UP001457282">
    <property type="component" value="Unassembled WGS sequence"/>
</dbReference>
<evidence type="ECO:0000256" key="6">
    <source>
        <dbReference type="RuleBase" id="RU367044"/>
    </source>
</evidence>
<evidence type="ECO:0000313" key="8">
    <source>
        <dbReference type="Proteomes" id="UP001457282"/>
    </source>
</evidence>
<evidence type="ECO:0000313" key="7">
    <source>
        <dbReference type="EMBL" id="KAK9930965.1"/>
    </source>
</evidence>
<accession>A0AAW1X1X8</accession>
<evidence type="ECO:0000256" key="4">
    <source>
        <dbReference type="ARBA" id="ARBA00022525"/>
    </source>
</evidence>
<dbReference type="InterPro" id="IPR010264">
    <property type="entry name" value="Self-incomp_S1"/>
</dbReference>
<keyword evidence="8" id="KW-1185">Reference proteome</keyword>
<protein>
    <recommendedName>
        <fullName evidence="6">S-protein homolog</fullName>
    </recommendedName>
</protein>
<dbReference type="Pfam" id="PF05938">
    <property type="entry name" value="Self-incomp_S1"/>
    <property type="match status" value="1"/>
</dbReference>
<dbReference type="PANTHER" id="PTHR31232">
    <property type="match status" value="1"/>
</dbReference>
<comment type="similarity">
    <text evidence="2 6">Belongs to the plant self-incompatibility (S1) protein family.</text>
</comment>
<evidence type="ECO:0000256" key="1">
    <source>
        <dbReference type="ARBA" id="ARBA00004613"/>
    </source>
</evidence>
<evidence type="ECO:0000256" key="2">
    <source>
        <dbReference type="ARBA" id="ARBA00005581"/>
    </source>
</evidence>
<gene>
    <name evidence="7" type="ORF">M0R45_018265</name>
</gene>
<keyword evidence="3 6" id="KW-0713">Self-incompatibility</keyword>
<dbReference type="AlphaFoldDB" id="A0AAW1X1X8"/>
<evidence type="ECO:0000256" key="5">
    <source>
        <dbReference type="ARBA" id="ARBA00022729"/>
    </source>
</evidence>
<name>A0AAW1X1X8_RUBAR</name>